<dbReference type="GO" id="GO:0005524">
    <property type="term" value="F:ATP binding"/>
    <property type="evidence" value="ECO:0007669"/>
    <property type="project" value="UniProtKB-KW"/>
</dbReference>
<dbReference type="KEGG" id="anp:FK178_05050"/>
<keyword evidence="2" id="KW-0067">ATP-binding</keyword>
<keyword evidence="3" id="KW-1185">Reference proteome</keyword>
<gene>
    <name evidence="2" type="ORF">FK178_05050</name>
</gene>
<evidence type="ECO:0000313" key="2">
    <source>
        <dbReference type="EMBL" id="QED37117.1"/>
    </source>
</evidence>
<feature type="domain" description="NadR/Ttd14 AAA" evidence="1">
    <location>
        <begin position="5"/>
        <end position="169"/>
    </location>
</feature>
<dbReference type="Proteomes" id="UP000321954">
    <property type="component" value="Chromosome"/>
</dbReference>
<dbReference type="InterPro" id="IPR027417">
    <property type="entry name" value="P-loop_NTPase"/>
</dbReference>
<dbReference type="InterPro" id="IPR038727">
    <property type="entry name" value="NadR/Ttd14_AAA_dom"/>
</dbReference>
<dbReference type="Pfam" id="PF13521">
    <property type="entry name" value="AAA_28"/>
    <property type="match status" value="1"/>
</dbReference>
<accession>A0A5B8YJV4</accession>
<keyword evidence="2" id="KW-0547">Nucleotide-binding</keyword>
<dbReference type="EMBL" id="CP042476">
    <property type="protein sequence ID" value="QED37117.1"/>
    <property type="molecule type" value="Genomic_DNA"/>
</dbReference>
<organism evidence="2 3">
    <name type="scientific">Antarcticibacterium arcticum</name>
    <dbReference type="NCBI Taxonomy" id="2585771"/>
    <lineage>
        <taxon>Bacteria</taxon>
        <taxon>Pseudomonadati</taxon>
        <taxon>Bacteroidota</taxon>
        <taxon>Flavobacteriia</taxon>
        <taxon>Flavobacteriales</taxon>
        <taxon>Flavobacteriaceae</taxon>
        <taxon>Antarcticibacterium</taxon>
    </lineage>
</organism>
<reference evidence="2 3" key="1">
    <citation type="submission" date="2019-08" db="EMBL/GenBank/DDBJ databases">
        <title>Antarcticibacterium arcticum sp. nov., a bacterium isolated from marine sediment of the Canadian Beaufort Sea.</title>
        <authorList>
            <person name="Lee Y.M."/>
            <person name="Baek K."/>
            <person name="Lee D.-H."/>
            <person name="Shin S.C."/>
            <person name="Jin Y.K."/>
            <person name="Park Y."/>
        </authorList>
    </citation>
    <scope>NUCLEOTIDE SEQUENCE [LARGE SCALE GENOMIC DNA]</scope>
    <source>
        <strain evidence="2 3">PAMC 28998</strain>
    </source>
</reference>
<evidence type="ECO:0000313" key="3">
    <source>
        <dbReference type="Proteomes" id="UP000321954"/>
    </source>
</evidence>
<dbReference type="SUPFAM" id="SSF52540">
    <property type="entry name" value="P-loop containing nucleoside triphosphate hydrolases"/>
    <property type="match status" value="1"/>
</dbReference>
<dbReference type="RefSeq" id="WP_146831620.1">
    <property type="nucleotide sequence ID" value="NZ_CP042476.1"/>
</dbReference>
<dbReference type="AlphaFoldDB" id="A0A5B8YJV4"/>
<protein>
    <submittedName>
        <fullName evidence="2">ATP-binding protein</fullName>
    </submittedName>
</protein>
<dbReference type="OrthoDB" id="5638848at2"/>
<proteinExistence type="predicted"/>
<dbReference type="Gene3D" id="3.40.50.300">
    <property type="entry name" value="P-loop containing nucleotide triphosphate hydrolases"/>
    <property type="match status" value="1"/>
</dbReference>
<evidence type="ECO:0000259" key="1">
    <source>
        <dbReference type="Pfam" id="PF13521"/>
    </source>
</evidence>
<name>A0A5B8YJV4_9FLAO</name>
<sequence length="179" mass="20940">MQNKRIVITGGPGTGKSSVINHLERLGYNCLHEVSREITAAAQKEGIDQLFLEKPILFSEKLMEARVRQHETASLLKDKPVFIDRGIPDVVAYMDYFGTLYPEKFSHACNTYSYDLVFLLPPWEEIYERDNERYESFEQALLIYDYLKKTYITYGYIPIDVPKHTIEHRCEFILNNLHV</sequence>